<evidence type="ECO:0000313" key="3">
    <source>
        <dbReference type="Proteomes" id="UP001516400"/>
    </source>
</evidence>
<dbReference type="EMBL" id="JABFTP020000186">
    <property type="protein sequence ID" value="KAL3290277.1"/>
    <property type="molecule type" value="Genomic_DNA"/>
</dbReference>
<dbReference type="Pfam" id="PF17182">
    <property type="entry name" value="OSK"/>
    <property type="match status" value="1"/>
</dbReference>
<organism evidence="2 3">
    <name type="scientific">Cryptolaemus montrouzieri</name>
    <dbReference type="NCBI Taxonomy" id="559131"/>
    <lineage>
        <taxon>Eukaryota</taxon>
        <taxon>Metazoa</taxon>
        <taxon>Ecdysozoa</taxon>
        <taxon>Arthropoda</taxon>
        <taxon>Hexapoda</taxon>
        <taxon>Insecta</taxon>
        <taxon>Pterygota</taxon>
        <taxon>Neoptera</taxon>
        <taxon>Endopterygota</taxon>
        <taxon>Coleoptera</taxon>
        <taxon>Polyphaga</taxon>
        <taxon>Cucujiformia</taxon>
        <taxon>Coccinelloidea</taxon>
        <taxon>Coccinellidae</taxon>
        <taxon>Scymninae</taxon>
        <taxon>Scymnini</taxon>
        <taxon>Cryptolaemus</taxon>
    </lineage>
</organism>
<feature type="domain" description="OSK" evidence="1">
    <location>
        <begin position="3"/>
        <end position="105"/>
    </location>
</feature>
<dbReference type="AlphaFoldDB" id="A0ABD2PHP4"/>
<dbReference type="InterPro" id="IPR033447">
    <property type="entry name" value="OSK"/>
</dbReference>
<gene>
    <name evidence="2" type="ORF">HHI36_023625</name>
</gene>
<sequence length="108" mass="12083">MLPILYKHQALGDDFFVDLADTKLGCYVADEEPKQCGLCRVGLTISELTEKLLTVQRLAPRVVIMVGMNDLLEGKNANNMILDLRKLIIELKSRNTRVTIITLIPSLS</sequence>
<name>A0ABD2PHP4_9CUCU</name>
<dbReference type="Proteomes" id="UP001516400">
    <property type="component" value="Unassembled WGS sequence"/>
</dbReference>
<dbReference type="InterPro" id="IPR036514">
    <property type="entry name" value="SGNH_hydro_sf"/>
</dbReference>
<protein>
    <recommendedName>
        <fullName evidence="1">OSK domain-containing protein</fullName>
    </recommendedName>
</protein>
<dbReference type="SUPFAM" id="SSF52266">
    <property type="entry name" value="SGNH hydrolase"/>
    <property type="match status" value="1"/>
</dbReference>
<comment type="caution">
    <text evidence="2">The sequence shown here is derived from an EMBL/GenBank/DDBJ whole genome shotgun (WGS) entry which is preliminary data.</text>
</comment>
<evidence type="ECO:0000259" key="1">
    <source>
        <dbReference type="Pfam" id="PF17182"/>
    </source>
</evidence>
<keyword evidence="3" id="KW-1185">Reference proteome</keyword>
<proteinExistence type="predicted"/>
<accession>A0ABD2PHP4</accession>
<evidence type="ECO:0000313" key="2">
    <source>
        <dbReference type="EMBL" id="KAL3290277.1"/>
    </source>
</evidence>
<dbReference type="Gene3D" id="3.40.50.1110">
    <property type="entry name" value="SGNH hydrolase"/>
    <property type="match status" value="1"/>
</dbReference>
<reference evidence="2 3" key="1">
    <citation type="journal article" date="2021" name="BMC Biol.">
        <title>Horizontally acquired antibacterial genes associated with adaptive radiation of ladybird beetles.</title>
        <authorList>
            <person name="Li H.S."/>
            <person name="Tang X.F."/>
            <person name="Huang Y.H."/>
            <person name="Xu Z.Y."/>
            <person name="Chen M.L."/>
            <person name="Du X.Y."/>
            <person name="Qiu B.Y."/>
            <person name="Chen P.T."/>
            <person name="Zhang W."/>
            <person name="Slipinski A."/>
            <person name="Escalona H.E."/>
            <person name="Waterhouse R.M."/>
            <person name="Zwick A."/>
            <person name="Pang H."/>
        </authorList>
    </citation>
    <scope>NUCLEOTIDE SEQUENCE [LARGE SCALE GENOMIC DNA]</scope>
    <source>
        <strain evidence="2">SYSU2018</strain>
    </source>
</reference>